<dbReference type="AlphaFoldDB" id="A0A2P6SNU8"/>
<organism evidence="2 3">
    <name type="scientific">Rosa chinensis</name>
    <name type="common">China rose</name>
    <dbReference type="NCBI Taxonomy" id="74649"/>
    <lineage>
        <taxon>Eukaryota</taxon>
        <taxon>Viridiplantae</taxon>
        <taxon>Streptophyta</taxon>
        <taxon>Embryophyta</taxon>
        <taxon>Tracheophyta</taxon>
        <taxon>Spermatophyta</taxon>
        <taxon>Magnoliopsida</taxon>
        <taxon>eudicotyledons</taxon>
        <taxon>Gunneridae</taxon>
        <taxon>Pentapetalae</taxon>
        <taxon>rosids</taxon>
        <taxon>fabids</taxon>
        <taxon>Rosales</taxon>
        <taxon>Rosaceae</taxon>
        <taxon>Rosoideae</taxon>
        <taxon>Rosoideae incertae sedis</taxon>
        <taxon>Rosa</taxon>
    </lineage>
</organism>
<proteinExistence type="predicted"/>
<reference evidence="2 3" key="1">
    <citation type="journal article" date="2018" name="Nat. Genet.">
        <title>The Rosa genome provides new insights in the design of modern roses.</title>
        <authorList>
            <person name="Bendahmane M."/>
        </authorList>
    </citation>
    <scope>NUCLEOTIDE SEQUENCE [LARGE SCALE GENOMIC DNA]</scope>
    <source>
        <strain evidence="3">cv. Old Blush</strain>
    </source>
</reference>
<comment type="caution">
    <text evidence="2">The sequence shown here is derived from an EMBL/GenBank/DDBJ whole genome shotgun (WGS) entry which is preliminary data.</text>
</comment>
<evidence type="ECO:0000313" key="3">
    <source>
        <dbReference type="Proteomes" id="UP000238479"/>
    </source>
</evidence>
<accession>A0A2P6SNU8</accession>
<evidence type="ECO:0000313" key="2">
    <source>
        <dbReference type="EMBL" id="PRQ60374.1"/>
    </source>
</evidence>
<name>A0A2P6SNU8_ROSCH</name>
<gene>
    <name evidence="2" type="ORF">RchiOBHm_Chr1g0380471</name>
</gene>
<protein>
    <submittedName>
        <fullName evidence="2">Uncharacterized protein</fullName>
    </submittedName>
</protein>
<feature type="compositionally biased region" description="Polar residues" evidence="1">
    <location>
        <begin position="17"/>
        <end position="26"/>
    </location>
</feature>
<dbReference type="Gramene" id="PRQ60374">
    <property type="protein sequence ID" value="PRQ60374"/>
    <property type="gene ID" value="RchiOBHm_Chr1g0380471"/>
</dbReference>
<dbReference type="EMBL" id="PDCK01000039">
    <property type="protein sequence ID" value="PRQ60374.1"/>
    <property type="molecule type" value="Genomic_DNA"/>
</dbReference>
<keyword evidence="3" id="KW-1185">Reference proteome</keyword>
<feature type="region of interest" description="Disordered" evidence="1">
    <location>
        <begin position="1"/>
        <end position="26"/>
    </location>
</feature>
<evidence type="ECO:0000256" key="1">
    <source>
        <dbReference type="SAM" id="MobiDB-lite"/>
    </source>
</evidence>
<dbReference type="Proteomes" id="UP000238479">
    <property type="component" value="Chromosome 1"/>
</dbReference>
<sequence>MTNSVNRVPTKVGQLPKSATETEPPSSVTDISVYRISAQIRRICEILTLGSATKITPITVLITLSSICKP</sequence>